<dbReference type="SUPFAM" id="SSF52172">
    <property type="entry name" value="CheY-like"/>
    <property type="match status" value="1"/>
</dbReference>
<name>A0ABX0QGM7_9BACT</name>
<accession>A0ABX0QGM7</accession>
<feature type="modified residue" description="4-aspartylphosphate" evidence="1">
    <location>
        <position position="75"/>
    </location>
</feature>
<evidence type="ECO:0000313" key="4">
    <source>
        <dbReference type="Proteomes" id="UP000606008"/>
    </source>
</evidence>
<dbReference type="SMART" id="SM00448">
    <property type="entry name" value="REC"/>
    <property type="match status" value="1"/>
</dbReference>
<evidence type="ECO:0000313" key="3">
    <source>
        <dbReference type="EMBL" id="NID11217.1"/>
    </source>
</evidence>
<dbReference type="RefSeq" id="WP_166692278.1">
    <property type="nucleotide sequence ID" value="NZ_WAEL01000004.1"/>
</dbReference>
<dbReference type="PANTHER" id="PTHR44520">
    <property type="entry name" value="RESPONSE REGULATOR RCP1-RELATED"/>
    <property type="match status" value="1"/>
</dbReference>
<organism evidence="3 4">
    <name type="scientific">Fibrivirga algicola</name>
    <dbReference type="NCBI Taxonomy" id="2950420"/>
    <lineage>
        <taxon>Bacteria</taxon>
        <taxon>Pseudomonadati</taxon>
        <taxon>Bacteroidota</taxon>
        <taxon>Cytophagia</taxon>
        <taxon>Cytophagales</taxon>
        <taxon>Spirosomataceae</taxon>
        <taxon>Fibrivirga</taxon>
    </lineage>
</organism>
<dbReference type="InterPro" id="IPR001789">
    <property type="entry name" value="Sig_transdc_resp-reg_receiver"/>
</dbReference>
<dbReference type="PANTHER" id="PTHR44520:SF2">
    <property type="entry name" value="RESPONSE REGULATOR RCP1"/>
    <property type="match status" value="1"/>
</dbReference>
<keyword evidence="4" id="KW-1185">Reference proteome</keyword>
<protein>
    <submittedName>
        <fullName evidence="3">Response regulator</fullName>
    </submittedName>
</protein>
<dbReference type="PROSITE" id="PS50110">
    <property type="entry name" value="RESPONSE_REGULATORY"/>
    <property type="match status" value="1"/>
</dbReference>
<keyword evidence="1" id="KW-0597">Phosphoprotein</keyword>
<dbReference type="Pfam" id="PF00072">
    <property type="entry name" value="Response_reg"/>
    <property type="match status" value="1"/>
</dbReference>
<dbReference type="Gene3D" id="3.40.50.2300">
    <property type="match status" value="1"/>
</dbReference>
<proteinExistence type="predicted"/>
<evidence type="ECO:0000259" key="2">
    <source>
        <dbReference type="PROSITE" id="PS50110"/>
    </source>
</evidence>
<reference evidence="3" key="1">
    <citation type="submission" date="2024-05" db="EMBL/GenBank/DDBJ databases">
        <authorList>
            <person name="Jung D.-H."/>
        </authorList>
    </citation>
    <scope>NUCLEOTIDE SEQUENCE</scope>
    <source>
        <strain evidence="3">JA-25</strain>
    </source>
</reference>
<feature type="domain" description="Response regulatory" evidence="2">
    <location>
        <begin position="18"/>
        <end position="144"/>
    </location>
</feature>
<dbReference type="InterPro" id="IPR011006">
    <property type="entry name" value="CheY-like_superfamily"/>
</dbReference>
<gene>
    <name evidence="3" type="ORF">F7231_13640</name>
</gene>
<dbReference type="InterPro" id="IPR052893">
    <property type="entry name" value="TCS_response_regulator"/>
</dbReference>
<dbReference type="Proteomes" id="UP000606008">
    <property type="component" value="Unassembled WGS sequence"/>
</dbReference>
<dbReference type="EMBL" id="WAEL01000004">
    <property type="protein sequence ID" value="NID11217.1"/>
    <property type="molecule type" value="Genomic_DNA"/>
</dbReference>
<sequence>MTYVNDSETVRANFKRARILVVEDNDDYWVLIQRAMLQILPEVVPVRASSQAQAHKFLEDWSRDEWEMPKLVLLDLYLPERSQGWQVLADIRSLTAPCNQVPVVMLSNSTVQADIREAYRRGSSSYLIKPTVFNDWLDYFRQLRTYWWETVTLPPMRLAV</sequence>
<comment type="caution">
    <text evidence="3">The sequence shown here is derived from an EMBL/GenBank/DDBJ whole genome shotgun (WGS) entry which is preliminary data.</text>
</comment>
<evidence type="ECO:0000256" key="1">
    <source>
        <dbReference type="PROSITE-ProRule" id="PRU00169"/>
    </source>
</evidence>